<dbReference type="AlphaFoldDB" id="A0A1R4LNG8"/>
<dbReference type="InterPro" id="IPR025391">
    <property type="entry name" value="DUF4123"/>
</dbReference>
<protein>
    <recommendedName>
        <fullName evidence="1">DUF4123 domain-containing protein</fullName>
    </recommendedName>
</protein>
<organism evidence="2 3">
    <name type="scientific">Vibrio ruber (strain DSM 16370 / JCM 11486 / BCRC 17186 / CECT 7878 / LMG 23124 / VR1)</name>
    <dbReference type="NCBI Taxonomy" id="1123498"/>
    <lineage>
        <taxon>Bacteria</taxon>
        <taxon>Pseudomonadati</taxon>
        <taxon>Pseudomonadota</taxon>
        <taxon>Gammaproteobacteria</taxon>
        <taxon>Vibrionales</taxon>
        <taxon>Vibrionaceae</taxon>
        <taxon>Vibrio</taxon>
    </lineage>
</organism>
<evidence type="ECO:0000259" key="1">
    <source>
        <dbReference type="Pfam" id="PF13503"/>
    </source>
</evidence>
<gene>
    <name evidence="2" type="ORF">VR7878_02673</name>
</gene>
<keyword evidence="3" id="KW-1185">Reference proteome</keyword>
<accession>A0A1R4LNG8</accession>
<dbReference type="EMBL" id="FULE01000035">
    <property type="protein sequence ID" value="SJN58141.1"/>
    <property type="molecule type" value="Genomic_DNA"/>
</dbReference>
<dbReference type="Proteomes" id="UP000188276">
    <property type="component" value="Unassembled WGS sequence"/>
</dbReference>
<feature type="domain" description="DUF4123" evidence="1">
    <location>
        <begin position="50"/>
        <end position="160"/>
    </location>
</feature>
<sequence length="301" mass="34074">MGLVGTKRWTSVSLKVLRTQVNGGMERSDDKVWANMLNLTHEYHGQAVNWYAVVRGDTGLAAAVYQWIDGHQIEPLYLMTVLETLQDESPLVIALKYGGGDPLTDRLPPEQTLYFSAPAQVSLAEVLHQLRTRMVVYFEGNTTGLLHYYHPQVASYFFTLAAAEETSGWLGLCCSAMVYRQQLSEPPGWVEVGDGHSEADPDVWVMQPGQAQALARLSEDKTIAAWAQQSDIREIDWLCQHQVTRFCDNHNIQAAPLQNQLRLWAQQNQFYLDTFQPEEQFLALQPEQKIAQLEQRVARGL</sequence>
<evidence type="ECO:0000313" key="2">
    <source>
        <dbReference type="EMBL" id="SJN58141.1"/>
    </source>
</evidence>
<reference evidence="3" key="1">
    <citation type="submission" date="2017-02" db="EMBL/GenBank/DDBJ databases">
        <authorList>
            <person name="Rodrigo-Torres L."/>
            <person name="Arahal R.D."/>
            <person name="Lucena T."/>
        </authorList>
    </citation>
    <scope>NUCLEOTIDE SEQUENCE [LARGE SCALE GENOMIC DNA]</scope>
    <source>
        <strain evidence="3">CECT 7878</strain>
    </source>
</reference>
<proteinExistence type="predicted"/>
<dbReference type="STRING" id="1123498.VR7878_02673"/>
<evidence type="ECO:0000313" key="3">
    <source>
        <dbReference type="Proteomes" id="UP000188276"/>
    </source>
</evidence>
<dbReference type="Pfam" id="PF13503">
    <property type="entry name" value="DUF4123"/>
    <property type="match status" value="1"/>
</dbReference>
<name>A0A1R4LNG8_VIBR1</name>